<dbReference type="EMBL" id="JAWPEI010000012">
    <property type="protein sequence ID" value="KAK4708624.1"/>
    <property type="molecule type" value="Genomic_DNA"/>
</dbReference>
<dbReference type="AlphaFoldDB" id="A0AAV9K5V8"/>
<sequence>MADWSIKYPVGTLYNILMKVDRFIFPADFVVFDCEIDAEVPLILGRLFLATERDLVDVESGDLKFWVNEEEVTFNVCRSMKQPSDIHVVSTIDVINDVLASVSEMMYMGEPLAVVISNYDEIEVQGYDEVVVVLSGLVVYSRNPLKLDIDLKNQVSPPAKPSMEEPPKLELKVLPTHLRYAFLGENYTLPVIIAVDLLEWPVKLLFKVLKRYIKAIR</sequence>
<name>A0AAV9K5V8_9SOLN</name>
<reference evidence="1 2" key="1">
    <citation type="submission" date="2023-10" db="EMBL/GenBank/DDBJ databases">
        <title>Genome-Wide Identification Analysis in wild type Solanum Pinnatisectum Reveals Some Genes Defensing Phytophthora Infestans.</title>
        <authorList>
            <person name="Sun C."/>
        </authorList>
    </citation>
    <scope>NUCLEOTIDE SEQUENCE [LARGE SCALE GENOMIC DNA]</scope>
    <source>
        <strain evidence="1">LQN</strain>
        <tissue evidence="1">Leaf</tissue>
    </source>
</reference>
<proteinExistence type="predicted"/>
<organism evidence="1 2">
    <name type="scientific">Solanum pinnatisectum</name>
    <name type="common">tansyleaf nightshade</name>
    <dbReference type="NCBI Taxonomy" id="50273"/>
    <lineage>
        <taxon>Eukaryota</taxon>
        <taxon>Viridiplantae</taxon>
        <taxon>Streptophyta</taxon>
        <taxon>Embryophyta</taxon>
        <taxon>Tracheophyta</taxon>
        <taxon>Spermatophyta</taxon>
        <taxon>Magnoliopsida</taxon>
        <taxon>eudicotyledons</taxon>
        <taxon>Gunneridae</taxon>
        <taxon>Pentapetalae</taxon>
        <taxon>asterids</taxon>
        <taxon>lamiids</taxon>
        <taxon>Solanales</taxon>
        <taxon>Solanaceae</taxon>
        <taxon>Solanoideae</taxon>
        <taxon>Solaneae</taxon>
        <taxon>Solanum</taxon>
    </lineage>
</organism>
<evidence type="ECO:0000313" key="1">
    <source>
        <dbReference type="EMBL" id="KAK4708624.1"/>
    </source>
</evidence>
<dbReference type="InterPro" id="IPR021109">
    <property type="entry name" value="Peptidase_aspartic_dom_sf"/>
</dbReference>
<protein>
    <submittedName>
        <fullName evidence="1">Uncharacterized protein</fullName>
    </submittedName>
</protein>
<dbReference type="Proteomes" id="UP001311915">
    <property type="component" value="Unassembled WGS sequence"/>
</dbReference>
<evidence type="ECO:0000313" key="2">
    <source>
        <dbReference type="Proteomes" id="UP001311915"/>
    </source>
</evidence>
<keyword evidence="2" id="KW-1185">Reference proteome</keyword>
<dbReference type="PANTHER" id="PTHR33067:SF9">
    <property type="entry name" value="RNA-DIRECTED DNA POLYMERASE"/>
    <property type="match status" value="1"/>
</dbReference>
<comment type="caution">
    <text evidence="1">The sequence shown here is derived from an EMBL/GenBank/DDBJ whole genome shotgun (WGS) entry which is preliminary data.</text>
</comment>
<dbReference type="PANTHER" id="PTHR33067">
    <property type="entry name" value="RNA-DIRECTED DNA POLYMERASE-RELATED"/>
    <property type="match status" value="1"/>
</dbReference>
<gene>
    <name evidence="1" type="ORF">R3W88_029549</name>
</gene>
<accession>A0AAV9K5V8</accession>
<dbReference type="Gene3D" id="2.40.70.10">
    <property type="entry name" value="Acid Proteases"/>
    <property type="match status" value="1"/>
</dbReference>